<dbReference type="Pfam" id="PF13649">
    <property type="entry name" value="Methyltransf_25"/>
    <property type="match status" value="1"/>
</dbReference>
<dbReference type="CDD" id="cd02440">
    <property type="entry name" value="AdoMet_MTases"/>
    <property type="match status" value="1"/>
</dbReference>
<evidence type="ECO:0000313" key="4">
    <source>
        <dbReference type="EMBL" id="GLV54392.1"/>
    </source>
</evidence>
<dbReference type="Gene3D" id="3.40.50.150">
    <property type="entry name" value="Vaccinia Virus protein VP39"/>
    <property type="match status" value="1"/>
</dbReference>
<dbReference type="RefSeq" id="WP_338248072.1">
    <property type="nucleotide sequence ID" value="NZ_BSRI01000001.1"/>
</dbReference>
<keyword evidence="5" id="KW-1185">Reference proteome</keyword>
<proteinExistence type="predicted"/>
<dbReference type="SUPFAM" id="SSF53335">
    <property type="entry name" value="S-adenosyl-L-methionine-dependent methyltransferases"/>
    <property type="match status" value="1"/>
</dbReference>
<gene>
    <name evidence="4" type="ORF">KDH_12390</name>
</gene>
<evidence type="ECO:0000256" key="2">
    <source>
        <dbReference type="ARBA" id="ARBA00022679"/>
    </source>
</evidence>
<name>A0ABQ6FL55_9CHLR</name>
<organism evidence="4 5">
    <name type="scientific">Dictyobacter halimunensis</name>
    <dbReference type="NCBI Taxonomy" id="3026934"/>
    <lineage>
        <taxon>Bacteria</taxon>
        <taxon>Bacillati</taxon>
        <taxon>Chloroflexota</taxon>
        <taxon>Ktedonobacteria</taxon>
        <taxon>Ktedonobacterales</taxon>
        <taxon>Dictyobacteraceae</taxon>
        <taxon>Dictyobacter</taxon>
    </lineage>
</organism>
<keyword evidence="1" id="KW-0489">Methyltransferase</keyword>
<evidence type="ECO:0000313" key="5">
    <source>
        <dbReference type="Proteomes" id="UP001344906"/>
    </source>
</evidence>
<evidence type="ECO:0000256" key="1">
    <source>
        <dbReference type="ARBA" id="ARBA00022603"/>
    </source>
</evidence>
<evidence type="ECO:0000259" key="3">
    <source>
        <dbReference type="Pfam" id="PF13649"/>
    </source>
</evidence>
<dbReference type="PANTHER" id="PTHR43861:SF1">
    <property type="entry name" value="TRANS-ACONITATE 2-METHYLTRANSFERASE"/>
    <property type="match status" value="1"/>
</dbReference>
<reference evidence="4 5" key="1">
    <citation type="submission" date="2023-02" db="EMBL/GenBank/DDBJ databases">
        <title>Dictyobacter halimunensis sp. nov., a new member of the class Ktedonobacteria from forest soil in a geothermal area.</title>
        <authorList>
            <person name="Rachmania M.K."/>
            <person name="Ningsih F."/>
            <person name="Sakai Y."/>
            <person name="Yabe S."/>
            <person name="Yokota A."/>
            <person name="Sjamsuridzal W."/>
        </authorList>
    </citation>
    <scope>NUCLEOTIDE SEQUENCE [LARGE SCALE GENOMIC DNA]</scope>
    <source>
        <strain evidence="4 5">S3.2.2.5</strain>
    </source>
</reference>
<sequence>MILERVDEMARLLEQDAIITQGRPLPEQPPETITHMTDVLELACGPGGWGLQLLQNYPHMHLVGVDLSQRMIAFVNSQAHSTRANAQFYEMDITKPLDFPEESFDLINARFISGLLLRDSWRPLVEQCKRLLRPGGILRLTECESAVTNNEAQNQMAELVTQTMYLSGRGFNATGTFGIVNRFPNFLRDAGFQQVNIYPQAIDISTGREYAKAIQQDFTMSLQLLKPFLVPLRLLPSEEAFDELLQNVIAGWENTYMGIWFLLTAWGIKQ</sequence>
<dbReference type="Proteomes" id="UP001344906">
    <property type="component" value="Unassembled WGS sequence"/>
</dbReference>
<dbReference type="InterPro" id="IPR041698">
    <property type="entry name" value="Methyltransf_25"/>
</dbReference>
<dbReference type="PANTHER" id="PTHR43861">
    <property type="entry name" value="TRANS-ACONITATE 2-METHYLTRANSFERASE-RELATED"/>
    <property type="match status" value="1"/>
</dbReference>
<protein>
    <recommendedName>
        <fullName evidence="3">Methyltransferase domain-containing protein</fullName>
    </recommendedName>
</protein>
<comment type="caution">
    <text evidence="4">The sequence shown here is derived from an EMBL/GenBank/DDBJ whole genome shotgun (WGS) entry which is preliminary data.</text>
</comment>
<accession>A0ABQ6FL55</accession>
<dbReference type="InterPro" id="IPR029063">
    <property type="entry name" value="SAM-dependent_MTases_sf"/>
</dbReference>
<feature type="domain" description="Methyltransferase" evidence="3">
    <location>
        <begin position="39"/>
        <end position="136"/>
    </location>
</feature>
<dbReference type="EMBL" id="BSRI01000001">
    <property type="protein sequence ID" value="GLV54392.1"/>
    <property type="molecule type" value="Genomic_DNA"/>
</dbReference>
<keyword evidence="2" id="KW-0808">Transferase</keyword>